<dbReference type="PANTHER" id="PTHR31124:SF10">
    <property type="entry name" value="(RAPE) HYPOTHETICAL PROTEIN"/>
    <property type="match status" value="1"/>
</dbReference>
<keyword evidence="3" id="KW-0804">Transcription</keyword>
<proteinExistence type="predicted"/>
<evidence type="ECO:0000256" key="3">
    <source>
        <dbReference type="ARBA" id="ARBA00023163"/>
    </source>
</evidence>
<dbReference type="Pfam" id="PF02365">
    <property type="entry name" value="NAM"/>
    <property type="match status" value="1"/>
</dbReference>
<protein>
    <recommendedName>
        <fullName evidence="6">NAC domain-containing protein</fullName>
    </recommendedName>
</protein>
<evidence type="ECO:0000259" key="6">
    <source>
        <dbReference type="PROSITE" id="PS51005"/>
    </source>
</evidence>
<dbReference type="CDD" id="cd00121">
    <property type="entry name" value="MATH"/>
    <property type="match status" value="1"/>
</dbReference>
<dbReference type="EMBL" id="JAGKQM010000011">
    <property type="protein sequence ID" value="KAH0903590.1"/>
    <property type="molecule type" value="Genomic_DNA"/>
</dbReference>
<dbReference type="Proteomes" id="UP000824890">
    <property type="component" value="Unassembled WGS sequence"/>
</dbReference>
<evidence type="ECO:0000313" key="8">
    <source>
        <dbReference type="Proteomes" id="UP000824890"/>
    </source>
</evidence>
<dbReference type="SUPFAM" id="SSF101941">
    <property type="entry name" value="NAC domain"/>
    <property type="match status" value="1"/>
</dbReference>
<dbReference type="InterPro" id="IPR036093">
    <property type="entry name" value="NAC_dom_sf"/>
</dbReference>
<dbReference type="InterPro" id="IPR002083">
    <property type="entry name" value="MATH/TRAF_dom"/>
</dbReference>
<comment type="caution">
    <text evidence="7">The sequence shown here is derived from an EMBL/GenBank/DDBJ whole genome shotgun (WGS) entry which is preliminary data.</text>
</comment>
<dbReference type="SUPFAM" id="SSF49599">
    <property type="entry name" value="TRAF domain-like"/>
    <property type="match status" value="1"/>
</dbReference>
<feature type="coiled-coil region" evidence="5">
    <location>
        <begin position="210"/>
        <end position="258"/>
    </location>
</feature>
<dbReference type="InterPro" id="IPR003441">
    <property type="entry name" value="NAC-dom"/>
</dbReference>
<feature type="domain" description="NAC" evidence="6">
    <location>
        <begin position="289"/>
        <end position="451"/>
    </location>
</feature>
<dbReference type="PANTHER" id="PTHR31124">
    <property type="entry name" value="APICAL MERISTEM FORMATION PROTEIN-RELATED-RELATED"/>
    <property type="match status" value="1"/>
</dbReference>
<organism evidence="7 8">
    <name type="scientific">Brassica napus</name>
    <name type="common">Rape</name>
    <dbReference type="NCBI Taxonomy" id="3708"/>
    <lineage>
        <taxon>Eukaryota</taxon>
        <taxon>Viridiplantae</taxon>
        <taxon>Streptophyta</taxon>
        <taxon>Embryophyta</taxon>
        <taxon>Tracheophyta</taxon>
        <taxon>Spermatophyta</taxon>
        <taxon>Magnoliopsida</taxon>
        <taxon>eudicotyledons</taxon>
        <taxon>Gunneridae</taxon>
        <taxon>Pentapetalae</taxon>
        <taxon>rosids</taxon>
        <taxon>malvids</taxon>
        <taxon>Brassicales</taxon>
        <taxon>Brassicaceae</taxon>
        <taxon>Brassiceae</taxon>
        <taxon>Brassica</taxon>
    </lineage>
</organism>
<evidence type="ECO:0000256" key="5">
    <source>
        <dbReference type="SAM" id="Coils"/>
    </source>
</evidence>
<evidence type="ECO:0000313" key="7">
    <source>
        <dbReference type="EMBL" id="KAH0903590.1"/>
    </source>
</evidence>
<keyword evidence="1" id="KW-0805">Transcription regulation</keyword>
<keyword evidence="4" id="KW-0539">Nucleus</keyword>
<reference evidence="7 8" key="1">
    <citation type="submission" date="2021-05" db="EMBL/GenBank/DDBJ databases">
        <title>Genome Assembly of Synthetic Allotetraploid Brassica napus Reveals Homoeologous Exchanges between Subgenomes.</title>
        <authorList>
            <person name="Davis J.T."/>
        </authorList>
    </citation>
    <scope>NUCLEOTIDE SEQUENCE [LARGE SCALE GENOMIC DNA]</scope>
    <source>
        <strain evidence="8">cv. Da-Ae</strain>
        <tissue evidence="7">Seedling</tissue>
    </source>
</reference>
<sequence length="466" mass="55341">MEDKKQTSFTFEIDNFSEKEAGRRLTQYIQVYSNGELVYDHLSMYLELCALFCNQLTTAWGRSKALPLKKLQEKGFLENKKLIIKVEVKVIEVIDEAEEVTRKEKVDVQGFKVLHSQAVLVSRLFEKHPDIAVNFKPKNQQVKTTYMIFLLHLIETLRKPPHSISETELWIAGNELMELTEAGFKLDWLKTKLRKVSFKRMTSYDNVSRVQEFENQVENLKAEVSLERKTTYDHCSRVRKLEKQVKNLTAELNIEKEKSATYATKVYALEKTMSDIIEFNKKWNSEQKRRIMTMIYPPEDETVGYYLKMMLDKRNKWPSNFLRSEDVYCVNPRTHFNTQEPLILHDGRYLFVNRTKSSGKTDGCDSGCWRIMGRDRLIKSEKSEEILGFKKVFRFCEKNEEKPKSFFKFSWEKAEEKEKRRARDKRVWVMEEYRLASKWKQDYVICKIRLLNPNPLEFMLSNHVRG</sequence>
<evidence type="ECO:0000256" key="1">
    <source>
        <dbReference type="ARBA" id="ARBA00023015"/>
    </source>
</evidence>
<evidence type="ECO:0000256" key="4">
    <source>
        <dbReference type="ARBA" id="ARBA00023242"/>
    </source>
</evidence>
<accession>A0ABQ8BFI1</accession>
<dbReference type="Gene3D" id="2.170.150.80">
    <property type="entry name" value="NAC domain"/>
    <property type="match status" value="1"/>
</dbReference>
<gene>
    <name evidence="7" type="ORF">HID58_043093</name>
</gene>
<evidence type="ECO:0000256" key="2">
    <source>
        <dbReference type="ARBA" id="ARBA00023125"/>
    </source>
</evidence>
<keyword evidence="5" id="KW-0175">Coiled coil</keyword>
<dbReference type="PROSITE" id="PS51005">
    <property type="entry name" value="NAC"/>
    <property type="match status" value="1"/>
</dbReference>
<keyword evidence="2" id="KW-0238">DNA-binding</keyword>
<name>A0ABQ8BFI1_BRANA</name>
<keyword evidence="8" id="KW-1185">Reference proteome</keyword>